<proteinExistence type="predicted"/>
<sequence>MHSNGWRAESGRDMERDDGHERTAGIAGLSLPSRIAVAIGVAGVAVAVAVHVSMMFLHVAPSNTISKQHGSAIDDYVYPEFEQNWKFFAPNPLQQNVAVQARAELRGPDGRAVVTPWTDLSAQDGAALRHNLLPSHTQQNELRRAWDFYAGTHDAREQPNGMRGRLAEQYIRRIAVLRLGGERNGRTVERVQVRAVTTAIAPPPWSDEKVDTRPVHRLLGWWPVTTADLPEAKNR</sequence>
<dbReference type="EMBL" id="JAGIOH010000001">
    <property type="protein sequence ID" value="MBP2403877.1"/>
    <property type="molecule type" value="Genomic_DNA"/>
</dbReference>
<reference evidence="2 3" key="1">
    <citation type="submission" date="2021-03" db="EMBL/GenBank/DDBJ databases">
        <title>Sequencing the genomes of 1000 actinobacteria strains.</title>
        <authorList>
            <person name="Klenk H.-P."/>
        </authorList>
    </citation>
    <scope>NUCLEOTIDE SEQUENCE [LARGE SCALE GENOMIC DNA]</scope>
    <source>
        <strain evidence="2 3">DSM 41480</strain>
    </source>
</reference>
<keyword evidence="1" id="KW-0472">Membrane</keyword>
<comment type="caution">
    <text evidence="2">The sequence shown here is derived from an EMBL/GenBank/DDBJ whole genome shotgun (WGS) entry which is preliminary data.</text>
</comment>
<keyword evidence="1" id="KW-0812">Transmembrane</keyword>
<protein>
    <submittedName>
        <fullName evidence="2">Uncharacterized protein</fullName>
    </submittedName>
</protein>
<organism evidence="2 3">
    <name type="scientific">Streptomyces syringium</name>
    <dbReference type="NCBI Taxonomy" id="76729"/>
    <lineage>
        <taxon>Bacteria</taxon>
        <taxon>Bacillati</taxon>
        <taxon>Actinomycetota</taxon>
        <taxon>Actinomycetes</taxon>
        <taxon>Kitasatosporales</taxon>
        <taxon>Streptomycetaceae</taxon>
        <taxon>Streptomyces</taxon>
    </lineage>
</organism>
<name>A0ABS4Y531_9ACTN</name>
<evidence type="ECO:0000313" key="2">
    <source>
        <dbReference type="EMBL" id="MBP2403877.1"/>
    </source>
</evidence>
<dbReference type="InterPro" id="IPR043857">
    <property type="entry name" value="DUF5819"/>
</dbReference>
<dbReference type="RefSeq" id="WP_307842031.1">
    <property type="nucleotide sequence ID" value="NZ_JAGIOH010000001.1"/>
</dbReference>
<accession>A0ABS4Y531</accession>
<feature type="transmembrane region" description="Helical" evidence="1">
    <location>
        <begin position="35"/>
        <end position="57"/>
    </location>
</feature>
<dbReference type="Proteomes" id="UP001519291">
    <property type="component" value="Unassembled WGS sequence"/>
</dbReference>
<evidence type="ECO:0000313" key="3">
    <source>
        <dbReference type="Proteomes" id="UP001519291"/>
    </source>
</evidence>
<gene>
    <name evidence="2" type="ORF">JO379_003346</name>
</gene>
<dbReference type="Pfam" id="PF19136">
    <property type="entry name" value="DUF5819"/>
    <property type="match status" value="1"/>
</dbReference>
<dbReference type="GeneID" id="91570223"/>
<keyword evidence="3" id="KW-1185">Reference proteome</keyword>
<evidence type="ECO:0000256" key="1">
    <source>
        <dbReference type="SAM" id="Phobius"/>
    </source>
</evidence>
<keyword evidence="1" id="KW-1133">Transmembrane helix</keyword>